<keyword evidence="7" id="KW-1185">Reference proteome</keyword>
<dbReference type="InterPro" id="IPR011990">
    <property type="entry name" value="TPR-like_helical_dom_sf"/>
</dbReference>
<dbReference type="AlphaFoldDB" id="A0A8H7A8R9"/>
<dbReference type="OrthoDB" id="2154985at2759"/>
<dbReference type="GO" id="GO:0005634">
    <property type="term" value="C:nucleus"/>
    <property type="evidence" value="ECO:0007669"/>
    <property type="project" value="TreeGrafter"/>
</dbReference>
<sequence>MLRAWLGGAGPACPTLSPEENASVADLLDISETVFGNEIGAAEKRILAGDDAFHQLGQGLMILLKTSLEIDGELAKNAATSLSEAEKLSRAELQRFSSSHRQDNDSIWPPGAPYSLCQAQAQLAAAVVAVNDQSMKEYIRGLYKVRQAFLTLKSLADHDRQRVRNEKLRLTRASVSEKPLQHHRSPNGPVGESKGPVNGSDRKDASSLPTEDVPIPSDAATAVVQPSTAESFSKKVLLHSPNEREAYQLHDIKTPDMKLLSDIFVYTGTNLCFGLLLVCIGMVPSSFQYVLRIIGFQGNKERGLALMWENTKFKNVNGGISALILLAIYNAVRSACDILDDHSYPAKRCEELVAEMRRRYPKSPLWTLEEARLAAIKNDLRLGIEILERPLENAPPQLQSLNLGELAMYQIFSHDHDGCTRNWLEYTKYTQYSHALYYYHAGCAQLELYRAMKNTDPAQAEVHKDAVIKHFHHAMHGVDRKKLMATELPFDNFVTRKIKKWTKRAERWGIDLVDAVGVSPSEEMIYYLGGHKFLQESQLEKSLAILSWSERSSRWNEEDTDEVCIQSLLKGVVYRCLGDLSESRRHLDRVLKEDPKSFKGELKDNWVLPSAHYEMAIIAWTEKSLPEYDEAEKLADCSRSLNTVSRWGSYELDARLTLKVKTAEDVISKYKTKT</sequence>
<comment type="subunit">
    <text evidence="1">Interacts with lipid droplet proteins.</text>
</comment>
<accession>A0A8H7A8R9</accession>
<organism evidence="6 7">
    <name type="scientific">Endocarpon pusillum</name>
    <dbReference type="NCBI Taxonomy" id="364733"/>
    <lineage>
        <taxon>Eukaryota</taxon>
        <taxon>Fungi</taxon>
        <taxon>Dikarya</taxon>
        <taxon>Ascomycota</taxon>
        <taxon>Pezizomycotina</taxon>
        <taxon>Eurotiomycetes</taxon>
        <taxon>Chaetothyriomycetidae</taxon>
        <taxon>Verrucariales</taxon>
        <taxon>Verrucariaceae</taxon>
        <taxon>Endocarpon</taxon>
    </lineage>
</organism>
<evidence type="ECO:0000256" key="4">
    <source>
        <dbReference type="ARBA" id="ARBA00043897"/>
    </source>
</evidence>
<evidence type="ECO:0000256" key="3">
    <source>
        <dbReference type="ARBA" id="ARBA00019539"/>
    </source>
</evidence>
<proteinExistence type="predicted"/>
<protein>
    <recommendedName>
        <fullName evidence="2">Inclusion body clearance protein IML2</fullName>
    </recommendedName>
    <alternativeName>
        <fullName evidence="3">Inclusion body clearance protein iml2</fullName>
    </alternativeName>
</protein>
<dbReference type="Proteomes" id="UP000606974">
    <property type="component" value="Unassembled WGS sequence"/>
</dbReference>
<dbReference type="PANTHER" id="PTHR31859:SF1">
    <property type="entry name" value="TETRATRICOPEPTIDE REPEAT PROTEIN 39C"/>
    <property type="match status" value="1"/>
</dbReference>
<name>A0A8H7A8R9_9EURO</name>
<dbReference type="InterPro" id="IPR019412">
    <property type="entry name" value="IML2/TPR_39"/>
</dbReference>
<comment type="function">
    <text evidence="4">Inclusion body (IB) resident protein that interacts strongly with lipid droplet (LD) proteins. Involved in LD-mediated IB clearing after protein folding stress, probably by enabling access to the IBs of an LD-stored soluble sterol derivative that acts as a chaperone in inclusion clearing.</text>
</comment>
<gene>
    <name evidence="6" type="ORF">GJ744_004199</name>
</gene>
<reference evidence="6" key="1">
    <citation type="submission" date="2020-02" db="EMBL/GenBank/DDBJ databases">
        <authorList>
            <person name="Palmer J.M."/>
        </authorList>
    </citation>
    <scope>NUCLEOTIDE SEQUENCE</scope>
    <source>
        <strain evidence="6">EPUS1.4</strain>
        <tissue evidence="6">Thallus</tissue>
    </source>
</reference>
<evidence type="ECO:0000313" key="6">
    <source>
        <dbReference type="EMBL" id="KAF7503222.1"/>
    </source>
</evidence>
<evidence type="ECO:0000256" key="5">
    <source>
        <dbReference type="SAM" id="MobiDB-lite"/>
    </source>
</evidence>
<dbReference type="Gene3D" id="1.25.40.10">
    <property type="entry name" value="Tetratricopeptide repeat domain"/>
    <property type="match status" value="1"/>
</dbReference>
<evidence type="ECO:0000256" key="1">
    <source>
        <dbReference type="ARBA" id="ARBA00011408"/>
    </source>
</evidence>
<dbReference type="PANTHER" id="PTHR31859">
    <property type="entry name" value="TETRATRICOPEPTIDE REPEAT PROTEIN 39 FAMILY MEMBER"/>
    <property type="match status" value="1"/>
</dbReference>
<feature type="region of interest" description="Disordered" evidence="5">
    <location>
        <begin position="163"/>
        <end position="217"/>
    </location>
</feature>
<dbReference type="GO" id="GO:0005741">
    <property type="term" value="C:mitochondrial outer membrane"/>
    <property type="evidence" value="ECO:0007669"/>
    <property type="project" value="TreeGrafter"/>
</dbReference>
<comment type="caution">
    <text evidence="6">The sequence shown here is derived from an EMBL/GenBank/DDBJ whole genome shotgun (WGS) entry which is preliminary data.</text>
</comment>
<evidence type="ECO:0000313" key="7">
    <source>
        <dbReference type="Proteomes" id="UP000606974"/>
    </source>
</evidence>
<dbReference type="Pfam" id="PF10300">
    <property type="entry name" value="Iml2-TPR_39"/>
    <property type="match status" value="1"/>
</dbReference>
<dbReference type="GO" id="GO:0005829">
    <property type="term" value="C:cytosol"/>
    <property type="evidence" value="ECO:0007669"/>
    <property type="project" value="TreeGrafter"/>
</dbReference>
<dbReference type="EMBL" id="JAACFV010000190">
    <property type="protein sequence ID" value="KAF7503222.1"/>
    <property type="molecule type" value="Genomic_DNA"/>
</dbReference>
<evidence type="ECO:0000256" key="2">
    <source>
        <dbReference type="ARBA" id="ARBA00018424"/>
    </source>
</evidence>
<dbReference type="SUPFAM" id="SSF48452">
    <property type="entry name" value="TPR-like"/>
    <property type="match status" value="1"/>
</dbReference>